<keyword evidence="3" id="KW-1185">Reference proteome</keyword>
<feature type="region of interest" description="Disordered" evidence="1">
    <location>
        <begin position="104"/>
        <end position="129"/>
    </location>
</feature>
<evidence type="ECO:0000313" key="3">
    <source>
        <dbReference type="Proteomes" id="UP000623467"/>
    </source>
</evidence>
<dbReference type="Proteomes" id="UP000623467">
    <property type="component" value="Unassembled WGS sequence"/>
</dbReference>
<protein>
    <submittedName>
        <fullName evidence="2">Clampless protein 1</fullName>
    </submittedName>
</protein>
<dbReference type="EMBL" id="JACAZH010000006">
    <property type="protein sequence ID" value="KAF7366844.1"/>
    <property type="molecule type" value="Genomic_DNA"/>
</dbReference>
<organism evidence="2 3">
    <name type="scientific">Mycena sanguinolenta</name>
    <dbReference type="NCBI Taxonomy" id="230812"/>
    <lineage>
        <taxon>Eukaryota</taxon>
        <taxon>Fungi</taxon>
        <taxon>Dikarya</taxon>
        <taxon>Basidiomycota</taxon>
        <taxon>Agaricomycotina</taxon>
        <taxon>Agaricomycetes</taxon>
        <taxon>Agaricomycetidae</taxon>
        <taxon>Agaricales</taxon>
        <taxon>Marasmiineae</taxon>
        <taxon>Mycenaceae</taxon>
        <taxon>Mycena</taxon>
    </lineage>
</organism>
<evidence type="ECO:0000256" key="1">
    <source>
        <dbReference type="SAM" id="MobiDB-lite"/>
    </source>
</evidence>
<comment type="caution">
    <text evidence="2">The sequence shown here is derived from an EMBL/GenBank/DDBJ whole genome shotgun (WGS) entry which is preliminary data.</text>
</comment>
<name>A0A8H6YY46_9AGAR</name>
<feature type="region of interest" description="Disordered" evidence="1">
    <location>
        <begin position="60"/>
        <end position="80"/>
    </location>
</feature>
<feature type="compositionally biased region" description="Basic residues" evidence="1">
    <location>
        <begin position="104"/>
        <end position="122"/>
    </location>
</feature>
<evidence type="ECO:0000313" key="2">
    <source>
        <dbReference type="EMBL" id="KAF7366844.1"/>
    </source>
</evidence>
<feature type="compositionally biased region" description="Basic and acidic residues" evidence="1">
    <location>
        <begin position="67"/>
        <end position="80"/>
    </location>
</feature>
<proteinExistence type="predicted"/>
<gene>
    <name evidence="2" type="ORF">MSAN_00942900</name>
</gene>
<accession>A0A8H6YY46</accession>
<dbReference type="AlphaFoldDB" id="A0A8H6YY46"/>
<dbReference type="OrthoDB" id="2523383at2759"/>
<reference evidence="2" key="1">
    <citation type="submission" date="2020-05" db="EMBL/GenBank/DDBJ databases">
        <title>Mycena genomes resolve the evolution of fungal bioluminescence.</title>
        <authorList>
            <person name="Tsai I.J."/>
        </authorList>
    </citation>
    <scope>NUCLEOTIDE SEQUENCE</scope>
    <source>
        <strain evidence="2">160909Yilan</strain>
    </source>
</reference>
<sequence length="266" mass="28556">MFQVALPSQTSCASPALQLPRTISRATFTDISLDALAAAAAHLAPVPFGLIRHGLRAKGGSIQAGTADRRSRAEPSALERAKRKDLRDVGLLASKQALPLRTRTRQRRGKFTRARNRPRRALHQTANRSPSSHAALALPVLLITLPSPPSSAIIHAWMYIGRLDAALGSLLPLPPSFLPSLSSSFRGVSAADVIASTLRTPHLLHPPRHLLFSSSGGNIATLMSHAAHVKELRQTMIALGVYDPALWDALDLVWEVVLGGMGRCTV</sequence>